<dbReference type="PROSITE" id="PS00135">
    <property type="entry name" value="TRYPSIN_SER"/>
    <property type="match status" value="1"/>
</dbReference>
<accession>A0AAW0V7F8</accession>
<evidence type="ECO:0000313" key="9">
    <source>
        <dbReference type="EMBL" id="KAK8406757.1"/>
    </source>
</evidence>
<evidence type="ECO:0000256" key="1">
    <source>
        <dbReference type="ARBA" id="ARBA00022729"/>
    </source>
</evidence>
<dbReference type="AlphaFoldDB" id="A0AAW0V7F8"/>
<keyword evidence="5" id="KW-0720">Serine protease</keyword>
<feature type="chain" id="PRO_5043810743" description="Peptidase S1 domain-containing protein" evidence="7">
    <location>
        <begin position="25"/>
        <end position="528"/>
    </location>
</feature>
<keyword evidence="2" id="KW-1015">Disulfide bond</keyword>
<evidence type="ECO:0000313" key="10">
    <source>
        <dbReference type="Proteomes" id="UP001487740"/>
    </source>
</evidence>
<sequence>MRGAAAGVVLSLLLPLLLLEESHTFEAVAGVWRRGAATWFSPLLRPLVTGSVRSYFGSQGRIVFPPQPRRGPGFLPHLSPGAAGRGCSSFSFQEGAAFHPQPNREPGSSHLWSAASYYPRWPDRVRHDFTSEGKMSLSKEDARQPRRLPLVQARHQINNPRRQKQDSPQDHRKPSSDSLCLPEAAGRKGPLDSLSACSRLLTSAAMASRASLLVMLAAVVILPPPASSQNRKTIANPDFPCGEPYGPNGELPESSRRKRQILFPDEPKYADYLQLLLGKAFTRAKENTEDDAEADKGFCGANVISDQFILTAGHCVEGSTEKITTVILGDIDLTQEDEENSRVGTYEITDIFVHPEYSHDSPTRYHDVALLKTKTKIQFNDAVFPMCISDEIPAPGTIVIISGFGYYNATHRPDYLLEANFTVMDTTECEAIYLQHGQEAFVRVKYPNLLKGTDIICAIDDVSDACQGDSGGPVLREKDGKMFIEGIVSGGANCHANFKSVLPGLYTSMAKQIDFIDRHVYGSAAAVP</sequence>
<feature type="compositionally biased region" description="Basic and acidic residues" evidence="6">
    <location>
        <begin position="133"/>
        <end position="144"/>
    </location>
</feature>
<feature type="compositionally biased region" description="Basic and acidic residues" evidence="6">
    <location>
        <begin position="163"/>
        <end position="175"/>
    </location>
</feature>
<reference evidence="9 10" key="1">
    <citation type="submission" date="2023-03" db="EMBL/GenBank/DDBJ databases">
        <title>High-quality genome of Scylla paramamosain provides insights in environmental adaptation.</title>
        <authorList>
            <person name="Zhang L."/>
        </authorList>
    </citation>
    <scope>NUCLEOTIDE SEQUENCE [LARGE SCALE GENOMIC DNA]</scope>
    <source>
        <strain evidence="9">LZ_2023a</strain>
        <tissue evidence="9">Muscle</tissue>
    </source>
</reference>
<feature type="signal peptide" evidence="7">
    <location>
        <begin position="1"/>
        <end position="24"/>
    </location>
</feature>
<keyword evidence="5" id="KW-0645">Protease</keyword>
<keyword evidence="1 7" id="KW-0732">Signal</keyword>
<dbReference type="PRINTS" id="PR00722">
    <property type="entry name" value="CHYMOTRYPSIN"/>
</dbReference>
<dbReference type="PROSITE" id="PS50240">
    <property type="entry name" value="TRYPSIN_DOM"/>
    <property type="match status" value="1"/>
</dbReference>
<dbReference type="CDD" id="cd00190">
    <property type="entry name" value="Tryp_SPc"/>
    <property type="match status" value="1"/>
</dbReference>
<dbReference type="Pfam" id="PF00089">
    <property type="entry name" value="Trypsin"/>
    <property type="match status" value="1"/>
</dbReference>
<keyword evidence="5" id="KW-0378">Hydrolase</keyword>
<comment type="similarity">
    <text evidence="4">Belongs to the peptidase S1 family. CLIP subfamily.</text>
</comment>
<dbReference type="EMBL" id="JARAKH010000002">
    <property type="protein sequence ID" value="KAK8406757.1"/>
    <property type="molecule type" value="Genomic_DNA"/>
</dbReference>
<proteinExistence type="inferred from homology"/>
<evidence type="ECO:0000256" key="7">
    <source>
        <dbReference type="SAM" id="SignalP"/>
    </source>
</evidence>
<dbReference type="GO" id="GO:0004252">
    <property type="term" value="F:serine-type endopeptidase activity"/>
    <property type="evidence" value="ECO:0007669"/>
    <property type="project" value="InterPro"/>
</dbReference>
<comment type="caution">
    <text evidence="9">The sequence shown here is derived from an EMBL/GenBank/DDBJ whole genome shotgun (WGS) entry which is preliminary data.</text>
</comment>
<dbReference type="SMART" id="SM00020">
    <property type="entry name" value="Tryp_SPc"/>
    <property type="match status" value="1"/>
</dbReference>
<feature type="region of interest" description="Disordered" evidence="6">
    <location>
        <begin position="133"/>
        <end position="188"/>
    </location>
</feature>
<evidence type="ECO:0000256" key="3">
    <source>
        <dbReference type="ARBA" id="ARBA00023180"/>
    </source>
</evidence>
<name>A0AAW0V7F8_SCYPA</name>
<dbReference type="SUPFAM" id="SSF50494">
    <property type="entry name" value="Trypsin-like serine proteases"/>
    <property type="match status" value="1"/>
</dbReference>
<dbReference type="InterPro" id="IPR009003">
    <property type="entry name" value="Peptidase_S1_PA"/>
</dbReference>
<evidence type="ECO:0000259" key="8">
    <source>
        <dbReference type="PROSITE" id="PS50240"/>
    </source>
</evidence>
<evidence type="ECO:0000256" key="6">
    <source>
        <dbReference type="SAM" id="MobiDB-lite"/>
    </source>
</evidence>
<dbReference type="InterPro" id="IPR001254">
    <property type="entry name" value="Trypsin_dom"/>
</dbReference>
<dbReference type="InterPro" id="IPR018114">
    <property type="entry name" value="TRYPSIN_HIS"/>
</dbReference>
<protein>
    <recommendedName>
        <fullName evidence="8">Peptidase S1 domain-containing protein</fullName>
    </recommendedName>
</protein>
<keyword evidence="10" id="KW-1185">Reference proteome</keyword>
<evidence type="ECO:0000256" key="4">
    <source>
        <dbReference type="ARBA" id="ARBA00024195"/>
    </source>
</evidence>
<dbReference type="InterPro" id="IPR051487">
    <property type="entry name" value="Ser/Thr_Proteases_Immune/Dev"/>
</dbReference>
<evidence type="ECO:0000256" key="5">
    <source>
        <dbReference type="RuleBase" id="RU363034"/>
    </source>
</evidence>
<evidence type="ECO:0000256" key="2">
    <source>
        <dbReference type="ARBA" id="ARBA00023157"/>
    </source>
</evidence>
<dbReference type="PROSITE" id="PS00134">
    <property type="entry name" value="TRYPSIN_HIS"/>
    <property type="match status" value="1"/>
</dbReference>
<dbReference type="InterPro" id="IPR001314">
    <property type="entry name" value="Peptidase_S1A"/>
</dbReference>
<dbReference type="FunFam" id="2.40.10.10:FF:000028">
    <property type="entry name" value="Serine protease easter"/>
    <property type="match status" value="1"/>
</dbReference>
<keyword evidence="3" id="KW-0325">Glycoprotein</keyword>
<feature type="domain" description="Peptidase S1" evidence="8">
    <location>
        <begin position="298"/>
        <end position="521"/>
    </location>
</feature>
<dbReference type="InterPro" id="IPR033116">
    <property type="entry name" value="TRYPSIN_SER"/>
</dbReference>
<organism evidence="9 10">
    <name type="scientific">Scylla paramamosain</name>
    <name type="common">Mud crab</name>
    <dbReference type="NCBI Taxonomy" id="85552"/>
    <lineage>
        <taxon>Eukaryota</taxon>
        <taxon>Metazoa</taxon>
        <taxon>Ecdysozoa</taxon>
        <taxon>Arthropoda</taxon>
        <taxon>Crustacea</taxon>
        <taxon>Multicrustacea</taxon>
        <taxon>Malacostraca</taxon>
        <taxon>Eumalacostraca</taxon>
        <taxon>Eucarida</taxon>
        <taxon>Decapoda</taxon>
        <taxon>Pleocyemata</taxon>
        <taxon>Brachyura</taxon>
        <taxon>Eubrachyura</taxon>
        <taxon>Portunoidea</taxon>
        <taxon>Portunidae</taxon>
        <taxon>Portuninae</taxon>
        <taxon>Scylla</taxon>
    </lineage>
</organism>
<dbReference type="PANTHER" id="PTHR24256">
    <property type="entry name" value="TRYPTASE-RELATED"/>
    <property type="match status" value="1"/>
</dbReference>
<dbReference type="Gene3D" id="2.40.10.10">
    <property type="entry name" value="Trypsin-like serine proteases"/>
    <property type="match status" value="1"/>
</dbReference>
<gene>
    <name evidence="9" type="ORF">O3P69_007359</name>
</gene>
<dbReference type="GO" id="GO:0006508">
    <property type="term" value="P:proteolysis"/>
    <property type="evidence" value="ECO:0007669"/>
    <property type="project" value="UniProtKB-KW"/>
</dbReference>
<dbReference type="Proteomes" id="UP001487740">
    <property type="component" value="Unassembled WGS sequence"/>
</dbReference>
<dbReference type="InterPro" id="IPR043504">
    <property type="entry name" value="Peptidase_S1_PA_chymotrypsin"/>
</dbReference>